<accession>A0A381P0J5</accession>
<dbReference type="AlphaFoldDB" id="A0A381P0J5"/>
<organism evidence="1">
    <name type="scientific">marine metagenome</name>
    <dbReference type="NCBI Taxonomy" id="408172"/>
    <lineage>
        <taxon>unclassified sequences</taxon>
        <taxon>metagenomes</taxon>
        <taxon>ecological metagenomes</taxon>
    </lineage>
</organism>
<proteinExistence type="predicted"/>
<gene>
    <name evidence="1" type="ORF">METZ01_LOCUS13266</name>
</gene>
<name>A0A381P0J5_9ZZZZ</name>
<protein>
    <submittedName>
        <fullName evidence="1">Uncharacterized protein</fullName>
    </submittedName>
</protein>
<reference evidence="1" key="1">
    <citation type="submission" date="2018-05" db="EMBL/GenBank/DDBJ databases">
        <authorList>
            <person name="Lanie J.A."/>
            <person name="Ng W.-L."/>
            <person name="Kazmierczak K.M."/>
            <person name="Andrzejewski T.M."/>
            <person name="Davidsen T.M."/>
            <person name="Wayne K.J."/>
            <person name="Tettelin H."/>
            <person name="Glass J.I."/>
            <person name="Rusch D."/>
            <person name="Podicherti R."/>
            <person name="Tsui H.-C.T."/>
            <person name="Winkler M.E."/>
        </authorList>
    </citation>
    <scope>NUCLEOTIDE SEQUENCE</scope>
</reference>
<evidence type="ECO:0000313" key="1">
    <source>
        <dbReference type="EMBL" id="SUZ60412.1"/>
    </source>
</evidence>
<sequence>MNEIHTRLKLFREKFTRNNNLERVIKGTKNLQTLL</sequence>
<dbReference type="EMBL" id="UINC01000742">
    <property type="protein sequence ID" value="SUZ60412.1"/>
    <property type="molecule type" value="Genomic_DNA"/>
</dbReference>